<keyword evidence="3" id="KW-1185">Reference proteome</keyword>
<dbReference type="RefSeq" id="WP_190892481.1">
    <property type="nucleotide sequence ID" value="NZ_JACWZY010000049.1"/>
</dbReference>
<sequence length="110" mass="12315">MNQLSFNIINPQAAGIDVGSRTHLVAIDQNKDNVREFGVYTKDHQDLISHLHQHGVTTIAMESTGSYWQTLFNALQQAGFDVLLVGGNQTKNVKGRKTDVIDCIWIQKLH</sequence>
<proteinExistence type="predicted"/>
<dbReference type="GO" id="GO:0006313">
    <property type="term" value="P:DNA transposition"/>
    <property type="evidence" value="ECO:0007669"/>
    <property type="project" value="InterPro"/>
</dbReference>
<evidence type="ECO:0000313" key="2">
    <source>
        <dbReference type="EMBL" id="MBD2705243.1"/>
    </source>
</evidence>
<name>A0A927AVK8_9BACT</name>
<dbReference type="InterPro" id="IPR002525">
    <property type="entry name" value="Transp_IS110-like_N"/>
</dbReference>
<evidence type="ECO:0000313" key="3">
    <source>
        <dbReference type="Proteomes" id="UP000598820"/>
    </source>
</evidence>
<protein>
    <submittedName>
        <fullName evidence="2">Transposase</fullName>
    </submittedName>
</protein>
<evidence type="ECO:0000259" key="1">
    <source>
        <dbReference type="Pfam" id="PF01548"/>
    </source>
</evidence>
<feature type="domain" description="Transposase IS110-like N-terminal" evidence="1">
    <location>
        <begin position="14"/>
        <end position="107"/>
    </location>
</feature>
<dbReference type="InterPro" id="IPR047650">
    <property type="entry name" value="Transpos_IS110"/>
</dbReference>
<dbReference type="Proteomes" id="UP000598820">
    <property type="component" value="Unassembled WGS sequence"/>
</dbReference>
<dbReference type="PANTHER" id="PTHR33055">
    <property type="entry name" value="TRANSPOSASE FOR INSERTION SEQUENCE ELEMENT IS1111A"/>
    <property type="match status" value="1"/>
</dbReference>
<comment type="caution">
    <text evidence="2">The sequence shown here is derived from an EMBL/GenBank/DDBJ whole genome shotgun (WGS) entry which is preliminary data.</text>
</comment>
<dbReference type="GO" id="GO:0003677">
    <property type="term" value="F:DNA binding"/>
    <property type="evidence" value="ECO:0007669"/>
    <property type="project" value="InterPro"/>
</dbReference>
<dbReference type="Pfam" id="PF01548">
    <property type="entry name" value="DEDD_Tnp_IS110"/>
    <property type="match status" value="1"/>
</dbReference>
<reference evidence="2" key="1">
    <citation type="submission" date="2020-09" db="EMBL/GenBank/DDBJ databases">
        <authorList>
            <person name="Kim M.K."/>
        </authorList>
    </citation>
    <scope>NUCLEOTIDE SEQUENCE</scope>
    <source>
        <strain evidence="2">BT702</strain>
    </source>
</reference>
<gene>
    <name evidence="2" type="ORF">IC229_31785</name>
</gene>
<dbReference type="GO" id="GO:0004803">
    <property type="term" value="F:transposase activity"/>
    <property type="evidence" value="ECO:0007669"/>
    <property type="project" value="InterPro"/>
</dbReference>
<dbReference type="AlphaFoldDB" id="A0A927AVK8"/>
<dbReference type="EMBL" id="JACWZY010000049">
    <property type="protein sequence ID" value="MBD2705243.1"/>
    <property type="molecule type" value="Genomic_DNA"/>
</dbReference>
<accession>A0A927AVK8</accession>
<organism evidence="2 3">
    <name type="scientific">Spirosoma profusum</name>
    <dbReference type="NCBI Taxonomy" id="2771354"/>
    <lineage>
        <taxon>Bacteria</taxon>
        <taxon>Pseudomonadati</taxon>
        <taxon>Bacteroidota</taxon>
        <taxon>Cytophagia</taxon>
        <taxon>Cytophagales</taxon>
        <taxon>Cytophagaceae</taxon>
        <taxon>Spirosoma</taxon>
    </lineage>
</organism>
<dbReference type="PANTHER" id="PTHR33055:SF13">
    <property type="entry name" value="TRANSPOSASE"/>
    <property type="match status" value="1"/>
</dbReference>